<evidence type="ECO:0000313" key="3">
    <source>
        <dbReference type="EMBL" id="KNE71836.1"/>
    </source>
</evidence>
<dbReference type="Pfam" id="PF13640">
    <property type="entry name" value="2OG-FeII_Oxy_3"/>
    <property type="match status" value="1"/>
</dbReference>
<dbReference type="PANTHER" id="PTHR33099">
    <property type="entry name" value="FE2OG DIOXYGENASE DOMAIN-CONTAINING PROTEIN"/>
    <property type="match status" value="1"/>
</dbReference>
<organism evidence="3 4">
    <name type="scientific">Allomyces macrogynus (strain ATCC 38327)</name>
    <name type="common">Allomyces javanicus var. macrogynus</name>
    <dbReference type="NCBI Taxonomy" id="578462"/>
    <lineage>
        <taxon>Eukaryota</taxon>
        <taxon>Fungi</taxon>
        <taxon>Fungi incertae sedis</taxon>
        <taxon>Blastocladiomycota</taxon>
        <taxon>Blastocladiomycetes</taxon>
        <taxon>Blastocladiales</taxon>
        <taxon>Blastocladiaceae</taxon>
        <taxon>Allomyces</taxon>
    </lineage>
</organism>
<gene>
    <name evidence="3" type="ORF">AMAG_16268</name>
</gene>
<accession>A0A0L0TAU1</accession>
<feature type="domain" description="Fe2OG dioxygenase" evidence="2">
    <location>
        <begin position="191"/>
        <end position="296"/>
    </location>
</feature>
<dbReference type="InterPro" id="IPR005123">
    <property type="entry name" value="Oxoglu/Fe-dep_dioxygenase_dom"/>
</dbReference>
<evidence type="ECO:0000256" key="1">
    <source>
        <dbReference type="SAM" id="MobiDB-lite"/>
    </source>
</evidence>
<evidence type="ECO:0000313" key="4">
    <source>
        <dbReference type="Proteomes" id="UP000054350"/>
    </source>
</evidence>
<proteinExistence type="predicted"/>
<name>A0A0L0TAU1_ALLM3</name>
<dbReference type="AlphaFoldDB" id="A0A0L0TAU1"/>
<reference evidence="4" key="2">
    <citation type="submission" date="2009-11" db="EMBL/GenBank/DDBJ databases">
        <title>The Genome Sequence of Allomyces macrogynus strain ATCC 38327.</title>
        <authorList>
            <consortium name="The Broad Institute Genome Sequencing Platform"/>
            <person name="Russ C."/>
            <person name="Cuomo C."/>
            <person name="Shea T."/>
            <person name="Young S.K."/>
            <person name="Zeng Q."/>
            <person name="Koehrsen M."/>
            <person name="Haas B."/>
            <person name="Borodovsky M."/>
            <person name="Guigo R."/>
            <person name="Alvarado L."/>
            <person name="Berlin A."/>
            <person name="Borenstein D."/>
            <person name="Chen Z."/>
            <person name="Engels R."/>
            <person name="Freedman E."/>
            <person name="Gellesch M."/>
            <person name="Goldberg J."/>
            <person name="Griggs A."/>
            <person name="Gujja S."/>
            <person name="Heiman D."/>
            <person name="Hepburn T."/>
            <person name="Howarth C."/>
            <person name="Jen D."/>
            <person name="Larson L."/>
            <person name="Lewis B."/>
            <person name="Mehta T."/>
            <person name="Park D."/>
            <person name="Pearson M."/>
            <person name="Roberts A."/>
            <person name="Saif S."/>
            <person name="Shenoy N."/>
            <person name="Sisk P."/>
            <person name="Stolte C."/>
            <person name="Sykes S."/>
            <person name="Walk T."/>
            <person name="White J."/>
            <person name="Yandava C."/>
            <person name="Burger G."/>
            <person name="Gray M.W."/>
            <person name="Holland P.W.H."/>
            <person name="King N."/>
            <person name="Lang F.B.F."/>
            <person name="Roger A.J."/>
            <person name="Ruiz-Trillo I."/>
            <person name="Lander E."/>
            <person name="Nusbaum C."/>
        </authorList>
    </citation>
    <scope>NUCLEOTIDE SEQUENCE [LARGE SCALE GENOMIC DNA]</scope>
    <source>
        <strain evidence="4">ATCC 38327</strain>
    </source>
</reference>
<dbReference type="EMBL" id="GG745375">
    <property type="protein sequence ID" value="KNE71836.1"/>
    <property type="molecule type" value="Genomic_DNA"/>
</dbReference>
<protein>
    <recommendedName>
        <fullName evidence="2">Fe2OG dioxygenase domain-containing protein</fullName>
    </recommendedName>
</protein>
<evidence type="ECO:0000259" key="2">
    <source>
        <dbReference type="PROSITE" id="PS51471"/>
    </source>
</evidence>
<dbReference type="Proteomes" id="UP000054350">
    <property type="component" value="Unassembled WGS sequence"/>
</dbReference>
<sequence>MDNVLRAWLAGWDSEDIEEQFGGYGFDDDDDDYEGFGARAGEEGDGPPFELRSEDDDDDQVMADGDHAADQPVPPLQALSQAVAEIAVAGNVESYSFGGRADALLAAPGLMIDGIGPIALPVVDAAQADKIKAVATEAPFGRDMDTLVDPAVRKSWQIEPSKVHLTHPHWTKGIDMLKTEIATKLGCEGMQFEMPLYKFLLYEPGSHFVKHRDTEKHDRMFATVVLQLPSVHEGGELVVYRDTSSDAAESITHDFGRAEGMAPFAVHYAVHYADAEHELKPVTSGYRLALVYSLCWPEHQVKQRLSAASTAMVAKKLAAVKQPFTYHFDQWYTPRSVAHIGADMLKATDKARFHLLQAANATLPAANRFVFYLATCTRKAEYGYIGGHNVEWELEDGPFYRIVDWHGVDGRELGTGTGTTYPFDDMDQVLNPDRRRVRDLWNGPHSRVTRYTGNEGHVLETDAENVAFVAKHVSNTAAADLFAASLDREDLTDDQDWVLHALQSITTSGKLVNFGAALLKARDSRPTTPRGVGLVLDEFPALVTSATLVDLVSAPMWAHVREDVLAHLHRMDKVLMRWAMCISAMNAVAGNDPPVPTDWLGDLLAVAVAAWPDLVFLAQQEQEAAWRAVLRSNAPELVAALVVLARVINKHTVLNPHFAIDVALTCVPALSPPATTLVPFVQPIYAELAATAAAPLPPATLVDTTAAHPDPDVQAFLRSAESTATITGRFTGIAQARKFVKQHENSPHFVAEAGGIGKRAFVRLTRLAAVREQAVQRRRVAEEKMRKYAAHFGEGVKGAIVEGQGAAAAAVAAS</sequence>
<dbReference type="eggNOG" id="ENOG502QTV7">
    <property type="taxonomic scope" value="Eukaryota"/>
</dbReference>
<dbReference type="InterPro" id="IPR044862">
    <property type="entry name" value="Pro_4_hyd_alph_FE2OG_OXY"/>
</dbReference>
<feature type="region of interest" description="Disordered" evidence="1">
    <location>
        <begin position="20"/>
        <end position="67"/>
    </location>
</feature>
<dbReference type="Gene3D" id="2.60.120.620">
    <property type="entry name" value="q2cbj1_9rhob like domain"/>
    <property type="match status" value="1"/>
</dbReference>
<dbReference type="VEuPathDB" id="FungiDB:AMAG_16268"/>
<dbReference type="OrthoDB" id="124582at2759"/>
<dbReference type="PROSITE" id="PS51471">
    <property type="entry name" value="FE2OG_OXY"/>
    <property type="match status" value="1"/>
</dbReference>
<reference evidence="3 4" key="1">
    <citation type="submission" date="2009-11" db="EMBL/GenBank/DDBJ databases">
        <title>Annotation of Allomyces macrogynus ATCC 38327.</title>
        <authorList>
            <consortium name="The Broad Institute Genome Sequencing Platform"/>
            <person name="Russ C."/>
            <person name="Cuomo C."/>
            <person name="Burger G."/>
            <person name="Gray M.W."/>
            <person name="Holland P.W.H."/>
            <person name="King N."/>
            <person name="Lang F.B.F."/>
            <person name="Roger A.J."/>
            <person name="Ruiz-Trillo I."/>
            <person name="Young S.K."/>
            <person name="Zeng Q."/>
            <person name="Gargeya S."/>
            <person name="Fitzgerald M."/>
            <person name="Haas B."/>
            <person name="Abouelleil A."/>
            <person name="Alvarado L."/>
            <person name="Arachchi H.M."/>
            <person name="Berlin A."/>
            <person name="Chapman S.B."/>
            <person name="Gearin G."/>
            <person name="Goldberg J."/>
            <person name="Griggs A."/>
            <person name="Gujja S."/>
            <person name="Hansen M."/>
            <person name="Heiman D."/>
            <person name="Howarth C."/>
            <person name="Larimer J."/>
            <person name="Lui A."/>
            <person name="MacDonald P.J.P."/>
            <person name="McCowen C."/>
            <person name="Montmayeur A."/>
            <person name="Murphy C."/>
            <person name="Neiman D."/>
            <person name="Pearson M."/>
            <person name="Priest M."/>
            <person name="Roberts A."/>
            <person name="Saif S."/>
            <person name="Shea T."/>
            <person name="Sisk P."/>
            <person name="Stolte C."/>
            <person name="Sykes S."/>
            <person name="Wortman J."/>
            <person name="Nusbaum C."/>
            <person name="Birren B."/>
        </authorList>
    </citation>
    <scope>NUCLEOTIDE SEQUENCE [LARGE SCALE GENOMIC DNA]</scope>
    <source>
        <strain evidence="3 4">ATCC 38327</strain>
    </source>
</reference>
<dbReference type="PANTHER" id="PTHR33099:SF7">
    <property type="entry name" value="MYND-TYPE DOMAIN-CONTAINING PROTEIN"/>
    <property type="match status" value="1"/>
</dbReference>
<keyword evidence="4" id="KW-1185">Reference proteome</keyword>